<evidence type="ECO:0000313" key="3">
    <source>
        <dbReference type="Proteomes" id="UP000017747"/>
    </source>
</evidence>
<dbReference type="AlphaFoldDB" id="V7I1Z1"/>
<evidence type="ECO:0000313" key="2">
    <source>
        <dbReference type="EMBL" id="ETA79189.1"/>
    </source>
</evidence>
<organism evidence="2 3">
    <name type="scientific">Youngiibacter fragilis 232.1</name>
    <dbReference type="NCBI Taxonomy" id="994573"/>
    <lineage>
        <taxon>Bacteria</taxon>
        <taxon>Bacillati</taxon>
        <taxon>Bacillota</taxon>
        <taxon>Clostridia</taxon>
        <taxon>Eubacteriales</taxon>
        <taxon>Clostridiaceae</taxon>
        <taxon>Youngiibacter</taxon>
    </lineage>
</organism>
<dbReference type="Proteomes" id="UP000017747">
    <property type="component" value="Unassembled WGS sequence"/>
</dbReference>
<gene>
    <name evidence="2" type="ORF">T472_0218470</name>
</gene>
<dbReference type="EMBL" id="AXUN02000223">
    <property type="protein sequence ID" value="ETA79189.1"/>
    <property type="molecule type" value="Genomic_DNA"/>
</dbReference>
<dbReference type="RefSeq" id="WP_023388291.1">
    <property type="nucleotide sequence ID" value="NZ_AXUN02000223.1"/>
</dbReference>
<keyword evidence="3" id="KW-1185">Reference proteome</keyword>
<accession>V7I1Z1</accession>
<dbReference type="STRING" id="994573.T472_0218470"/>
<name>V7I1Z1_9CLOT</name>
<feature type="transmembrane region" description="Helical" evidence="1">
    <location>
        <begin position="173"/>
        <end position="193"/>
    </location>
</feature>
<evidence type="ECO:0000256" key="1">
    <source>
        <dbReference type="SAM" id="Phobius"/>
    </source>
</evidence>
<feature type="transmembrane region" description="Helical" evidence="1">
    <location>
        <begin position="99"/>
        <end position="128"/>
    </location>
</feature>
<reference evidence="2 3" key="1">
    <citation type="journal article" date="2014" name="Genome Announc.">
        <title>Genome Sequence of Youngiibacter fragilis, the Type Strain of the Genus Youngiibacter.</title>
        <authorList>
            <person name="Wawrik C.B."/>
            <person name="Callaghan A.V."/>
            <person name="Stamps B.W."/>
            <person name="Wawrik B."/>
        </authorList>
    </citation>
    <scope>NUCLEOTIDE SEQUENCE [LARGE SCALE GENOMIC DNA]</scope>
    <source>
        <strain evidence="2 3">232.1</strain>
    </source>
</reference>
<keyword evidence="1" id="KW-0812">Transmembrane</keyword>
<feature type="transmembrane region" description="Helical" evidence="1">
    <location>
        <begin position="148"/>
        <end position="166"/>
    </location>
</feature>
<dbReference type="Pfam" id="PF12730">
    <property type="entry name" value="ABC2_membrane_4"/>
    <property type="match status" value="1"/>
</dbReference>
<feature type="transmembrane region" description="Helical" evidence="1">
    <location>
        <begin position="213"/>
        <end position="236"/>
    </location>
</feature>
<feature type="transmembrane region" description="Helical" evidence="1">
    <location>
        <begin position="20"/>
        <end position="38"/>
    </location>
</feature>
<keyword evidence="1" id="KW-1133">Transmembrane helix</keyword>
<sequence length="243" mass="27104">MKPGIAWVELYKLSKKKEMAAVIILFLFSFIGNIVLSYKNRTDFPVSTYWIILSYLSNVYNFAVPASICMLMASSIAGENSAGNLKTTFLSVIPRKKVYLAKLTVTAGMIITLNIMLITILFVVLFAFLGLLPTAEELADILIKTAYYHVHMVSLSAFVLAVTLLFKSSMKAMVSIYILISFSRAIAGTGIFGSRLSPFIRTWMKVGVIQREFMTLTMAVYTIVTVLSVLFGLYGFSRYRARA</sequence>
<keyword evidence="1" id="KW-0472">Membrane</keyword>
<feature type="transmembrane region" description="Helical" evidence="1">
    <location>
        <begin position="58"/>
        <end position="78"/>
    </location>
</feature>
<protein>
    <submittedName>
        <fullName evidence="2">Uncharacterized protein</fullName>
    </submittedName>
</protein>
<comment type="caution">
    <text evidence="2">The sequence shown here is derived from an EMBL/GenBank/DDBJ whole genome shotgun (WGS) entry which is preliminary data.</text>
</comment>
<proteinExistence type="predicted"/>